<sequence length="153" mass="16709">MASIRVLLVGERTMERLAMESRLSIDARVSVEVVGDACSAATLVEWRHYSLLVVNVVGLGRSLVDLINTFSEHSRESRIAFFGGRSTAMVKAAELISQSRGLCLLKVPGLDQPGDSNREYRRFVGELVCAVSVDSVHERCQEPPIVAQPSLPA</sequence>
<reference evidence="1 2" key="1">
    <citation type="submission" date="2017-12" db="EMBL/GenBank/DDBJ databases">
        <title>Complete Genome Sequence of Stenotrophomonas maltophilia CSM2.</title>
        <authorList>
            <person name="Castro-Jaimes S."/>
            <person name="Lopez-Leal G."/>
            <person name="Barberena Jonas C."/>
            <person name="Bustos P."/>
            <person name="Perez-Oseguera A."/>
            <person name="Cevallos M.A."/>
        </authorList>
    </citation>
    <scope>NUCLEOTIDE SEQUENCE [LARGE SCALE GENOMIC DNA]</scope>
    <source>
        <strain evidence="1 2">CSM2</strain>
    </source>
</reference>
<evidence type="ECO:0000313" key="1">
    <source>
        <dbReference type="EMBL" id="AUI07251.1"/>
    </source>
</evidence>
<proteinExistence type="predicted"/>
<gene>
    <name evidence="1" type="ORF">SmaCSM2_08685</name>
</gene>
<name>A0AAD0FNL5_STEMA</name>
<protein>
    <submittedName>
        <fullName evidence="1">Uncharacterized protein</fullName>
    </submittedName>
</protein>
<dbReference type="AlphaFoldDB" id="A0AAD0FNL5"/>
<organism evidence="1 2">
    <name type="scientific">Stenotrophomonas maltophilia</name>
    <name type="common">Pseudomonas maltophilia</name>
    <name type="synonym">Xanthomonas maltophilia</name>
    <dbReference type="NCBI Taxonomy" id="40324"/>
    <lineage>
        <taxon>Bacteria</taxon>
        <taxon>Pseudomonadati</taxon>
        <taxon>Pseudomonadota</taxon>
        <taxon>Gammaproteobacteria</taxon>
        <taxon>Lysobacterales</taxon>
        <taxon>Lysobacteraceae</taxon>
        <taxon>Stenotrophomonas</taxon>
        <taxon>Stenotrophomonas maltophilia group</taxon>
    </lineage>
</organism>
<evidence type="ECO:0000313" key="2">
    <source>
        <dbReference type="Proteomes" id="UP000234414"/>
    </source>
</evidence>
<accession>A0AAD0FNL5</accession>
<dbReference type="Proteomes" id="UP000234414">
    <property type="component" value="Chromosome"/>
</dbReference>
<dbReference type="EMBL" id="CP025298">
    <property type="protein sequence ID" value="AUI07251.1"/>
    <property type="molecule type" value="Genomic_DNA"/>
</dbReference>
<dbReference type="RefSeq" id="WP_101765291.1">
    <property type="nucleotide sequence ID" value="NZ_CP025298.1"/>
</dbReference>